<dbReference type="EMBL" id="JAINVV010000018">
    <property type="protein sequence ID" value="MBY8826443.1"/>
    <property type="molecule type" value="Genomic_DNA"/>
</dbReference>
<accession>A0ABS7PZ20</accession>
<evidence type="ECO:0000313" key="3">
    <source>
        <dbReference type="EMBL" id="MBY8823308.1"/>
    </source>
</evidence>
<evidence type="ECO:0000313" key="5">
    <source>
        <dbReference type="Proteomes" id="UP000706039"/>
    </source>
</evidence>
<dbReference type="Pfam" id="PF21834">
    <property type="entry name" value="DUF6894"/>
    <property type="match status" value="1"/>
</dbReference>
<protein>
    <recommendedName>
        <fullName evidence="2">DUF6894 domain-containing protein</fullName>
    </recommendedName>
</protein>
<dbReference type="RefSeq" id="WP_222990426.1">
    <property type="nucleotide sequence ID" value="NZ_JAINVV010000006.1"/>
</dbReference>
<evidence type="ECO:0000313" key="4">
    <source>
        <dbReference type="EMBL" id="MBY8826443.1"/>
    </source>
</evidence>
<sequence length="87" mass="9665">MAQYHFRTARDAGGPDGDPLEFENVGDARRKAVLFVSEMLRERPDMVWDDDVRLDVTTEDGLILFSIMVVGVQSPAVSMRAEPPLAS</sequence>
<evidence type="ECO:0000259" key="2">
    <source>
        <dbReference type="Pfam" id="PF21834"/>
    </source>
</evidence>
<proteinExistence type="predicted"/>
<gene>
    <name evidence="3" type="ORF">K7G82_13460</name>
    <name evidence="4" type="ORF">K7G82_29335</name>
</gene>
<dbReference type="InterPro" id="IPR054189">
    <property type="entry name" value="DUF6894"/>
</dbReference>
<keyword evidence="5" id="KW-1185">Reference proteome</keyword>
<reference evidence="4 5" key="1">
    <citation type="submission" date="2021-08" db="EMBL/GenBank/DDBJ databases">
        <authorList>
            <person name="Tuo L."/>
        </authorList>
    </citation>
    <scope>NUCLEOTIDE SEQUENCE [LARGE SCALE GENOMIC DNA]</scope>
    <source>
        <strain evidence="4 5">JCM 31229</strain>
    </source>
</reference>
<evidence type="ECO:0000256" key="1">
    <source>
        <dbReference type="SAM" id="MobiDB-lite"/>
    </source>
</evidence>
<name>A0ABS7PZ20_9SPHN</name>
<dbReference type="Proteomes" id="UP000706039">
    <property type="component" value="Unassembled WGS sequence"/>
</dbReference>
<feature type="domain" description="DUF6894" evidence="2">
    <location>
        <begin position="4"/>
        <end position="68"/>
    </location>
</feature>
<dbReference type="EMBL" id="JAINVV010000006">
    <property type="protein sequence ID" value="MBY8823308.1"/>
    <property type="molecule type" value="Genomic_DNA"/>
</dbReference>
<feature type="region of interest" description="Disordered" evidence="1">
    <location>
        <begin position="1"/>
        <end position="23"/>
    </location>
</feature>
<organism evidence="4 5">
    <name type="scientific">Sphingomonas colocasiae</name>
    <dbReference type="NCBI Taxonomy" id="1848973"/>
    <lineage>
        <taxon>Bacteria</taxon>
        <taxon>Pseudomonadati</taxon>
        <taxon>Pseudomonadota</taxon>
        <taxon>Alphaproteobacteria</taxon>
        <taxon>Sphingomonadales</taxon>
        <taxon>Sphingomonadaceae</taxon>
        <taxon>Sphingomonas</taxon>
    </lineage>
</organism>
<comment type="caution">
    <text evidence="4">The sequence shown here is derived from an EMBL/GenBank/DDBJ whole genome shotgun (WGS) entry which is preliminary data.</text>
</comment>